<evidence type="ECO:0000313" key="3">
    <source>
        <dbReference type="Proteomes" id="UP000027222"/>
    </source>
</evidence>
<reference evidence="3" key="1">
    <citation type="journal article" date="2014" name="Proc. Natl. Acad. Sci. U.S.A.">
        <title>Extensive sampling of basidiomycete genomes demonstrates inadequacy of the white-rot/brown-rot paradigm for wood decay fungi.</title>
        <authorList>
            <person name="Riley R."/>
            <person name="Salamov A.A."/>
            <person name="Brown D.W."/>
            <person name="Nagy L.G."/>
            <person name="Floudas D."/>
            <person name="Held B.W."/>
            <person name="Levasseur A."/>
            <person name="Lombard V."/>
            <person name="Morin E."/>
            <person name="Otillar R."/>
            <person name="Lindquist E.A."/>
            <person name="Sun H."/>
            <person name="LaButti K.M."/>
            <person name="Schmutz J."/>
            <person name="Jabbour D."/>
            <person name="Luo H."/>
            <person name="Baker S.E."/>
            <person name="Pisabarro A.G."/>
            <person name="Walton J.D."/>
            <person name="Blanchette R.A."/>
            <person name="Henrissat B."/>
            <person name="Martin F."/>
            <person name="Cullen D."/>
            <person name="Hibbett D.S."/>
            <person name="Grigoriev I.V."/>
        </authorList>
    </citation>
    <scope>NUCLEOTIDE SEQUENCE [LARGE SCALE GENOMIC DNA]</scope>
    <source>
        <strain evidence="3">CBS 339.88</strain>
    </source>
</reference>
<keyword evidence="1" id="KW-0812">Transmembrane</keyword>
<feature type="transmembrane region" description="Helical" evidence="1">
    <location>
        <begin position="74"/>
        <end position="94"/>
    </location>
</feature>
<organism evidence="2 3">
    <name type="scientific">Galerina marginata (strain CBS 339.88)</name>
    <dbReference type="NCBI Taxonomy" id="685588"/>
    <lineage>
        <taxon>Eukaryota</taxon>
        <taxon>Fungi</taxon>
        <taxon>Dikarya</taxon>
        <taxon>Basidiomycota</taxon>
        <taxon>Agaricomycotina</taxon>
        <taxon>Agaricomycetes</taxon>
        <taxon>Agaricomycetidae</taxon>
        <taxon>Agaricales</taxon>
        <taxon>Agaricineae</taxon>
        <taxon>Strophariaceae</taxon>
        <taxon>Galerina</taxon>
    </lineage>
</organism>
<evidence type="ECO:0000313" key="2">
    <source>
        <dbReference type="EMBL" id="KDR76795.1"/>
    </source>
</evidence>
<dbReference type="HOGENOM" id="CLU_2277700_0_0_1"/>
<accession>A0A067T0S1</accession>
<keyword evidence="1" id="KW-0472">Membrane</keyword>
<evidence type="ECO:0000256" key="1">
    <source>
        <dbReference type="SAM" id="Phobius"/>
    </source>
</evidence>
<dbReference type="AlphaFoldDB" id="A0A067T0S1"/>
<dbReference type="Proteomes" id="UP000027222">
    <property type="component" value="Unassembled WGS sequence"/>
</dbReference>
<feature type="transmembrane region" description="Helical" evidence="1">
    <location>
        <begin position="34"/>
        <end position="53"/>
    </location>
</feature>
<keyword evidence="1" id="KW-1133">Transmembrane helix</keyword>
<keyword evidence="3" id="KW-1185">Reference proteome</keyword>
<sequence>MPPPPGLDPRRSDVVFNTSDIACTKGWWAIRLAGTWTVFLPPFFLLFVVYRAAQSSLLSFHFSRDNSSKPFHPYHYSNVLVLLFFSFHRNLYLYPRNYSPLN</sequence>
<name>A0A067T0S1_GALM3</name>
<proteinExistence type="predicted"/>
<dbReference type="EMBL" id="KL142378">
    <property type="protein sequence ID" value="KDR76795.1"/>
    <property type="molecule type" value="Genomic_DNA"/>
</dbReference>
<gene>
    <name evidence="2" type="ORF">GALMADRAFT_454513</name>
</gene>
<protein>
    <submittedName>
        <fullName evidence="2">Uncharacterized protein</fullName>
    </submittedName>
</protein>